<comment type="subcellular location">
    <subcellularLocation>
        <location evidence="1">Membrane</location>
    </subcellularLocation>
</comment>
<comment type="caution">
    <text evidence="8">The sequence shown here is derived from an EMBL/GenBank/DDBJ whole genome shotgun (WGS) entry which is preliminary data.</text>
</comment>
<sequence length="203" mass="22629">NKIYDDAVVSTFDASVITRKKGWRISICGSISFFLGAVINAAAVNILMLIIGRVLLGGFGFSNQAVPLYLSEMAPAKIRGAVNQLFQLTTCLGILIANLQPPEENRAPMAALQYESSFLDFQEVESWFSVSSRGEHGAGQRRSLRQHSRVGRNRCAGQEPSCSCSLPLFSSPFRSLRRLQKKSPPSLPRLFRQQRRRRILSTR</sequence>
<evidence type="ECO:0008006" key="10">
    <source>
        <dbReference type="Google" id="ProtNLM"/>
    </source>
</evidence>
<comment type="similarity">
    <text evidence="2">Belongs to the major facilitator superfamily. Sugar transporter (TC 2.A.1.1) family.</text>
</comment>
<organism evidence="8 9">
    <name type="scientific">Linum tenue</name>
    <dbReference type="NCBI Taxonomy" id="586396"/>
    <lineage>
        <taxon>Eukaryota</taxon>
        <taxon>Viridiplantae</taxon>
        <taxon>Streptophyta</taxon>
        <taxon>Embryophyta</taxon>
        <taxon>Tracheophyta</taxon>
        <taxon>Spermatophyta</taxon>
        <taxon>Magnoliopsida</taxon>
        <taxon>eudicotyledons</taxon>
        <taxon>Gunneridae</taxon>
        <taxon>Pentapetalae</taxon>
        <taxon>rosids</taxon>
        <taxon>fabids</taxon>
        <taxon>Malpighiales</taxon>
        <taxon>Linaceae</taxon>
        <taxon>Linum</taxon>
    </lineage>
</organism>
<dbReference type="Gene3D" id="1.20.1250.20">
    <property type="entry name" value="MFS general substrate transporter like domains"/>
    <property type="match status" value="1"/>
</dbReference>
<dbReference type="GO" id="GO:0015144">
    <property type="term" value="F:carbohydrate transmembrane transporter activity"/>
    <property type="evidence" value="ECO:0007669"/>
    <property type="project" value="InterPro"/>
</dbReference>
<dbReference type="GO" id="GO:0016020">
    <property type="term" value="C:membrane"/>
    <property type="evidence" value="ECO:0007669"/>
    <property type="project" value="UniProtKB-SubCell"/>
</dbReference>
<evidence type="ECO:0000256" key="3">
    <source>
        <dbReference type="ARBA" id="ARBA00022448"/>
    </source>
</evidence>
<keyword evidence="9" id="KW-1185">Reference proteome</keyword>
<evidence type="ECO:0000256" key="1">
    <source>
        <dbReference type="ARBA" id="ARBA00004370"/>
    </source>
</evidence>
<gene>
    <name evidence="8" type="ORF">LITE_LOCUS13755</name>
</gene>
<dbReference type="AlphaFoldDB" id="A0AAV0JDE7"/>
<evidence type="ECO:0000256" key="2">
    <source>
        <dbReference type="ARBA" id="ARBA00010992"/>
    </source>
</evidence>
<evidence type="ECO:0000313" key="8">
    <source>
        <dbReference type="EMBL" id="CAI0407930.1"/>
    </source>
</evidence>
<dbReference type="InterPro" id="IPR036259">
    <property type="entry name" value="MFS_trans_sf"/>
</dbReference>
<keyword evidence="4 7" id="KW-0812">Transmembrane</keyword>
<dbReference type="SUPFAM" id="SSF103473">
    <property type="entry name" value="MFS general substrate transporter"/>
    <property type="match status" value="1"/>
</dbReference>
<dbReference type="Pfam" id="PF00083">
    <property type="entry name" value="Sugar_tr"/>
    <property type="match status" value="1"/>
</dbReference>
<reference evidence="8" key="1">
    <citation type="submission" date="2022-08" db="EMBL/GenBank/DDBJ databases">
        <authorList>
            <person name="Gutierrez-Valencia J."/>
        </authorList>
    </citation>
    <scope>NUCLEOTIDE SEQUENCE</scope>
</reference>
<name>A0AAV0JDE7_9ROSI</name>
<keyword evidence="3" id="KW-0813">Transport</keyword>
<feature type="non-terminal residue" evidence="8">
    <location>
        <position position="1"/>
    </location>
</feature>
<dbReference type="InterPro" id="IPR045262">
    <property type="entry name" value="STP/PLT_plant"/>
</dbReference>
<dbReference type="Proteomes" id="UP001154282">
    <property type="component" value="Unassembled WGS sequence"/>
</dbReference>
<feature type="transmembrane region" description="Helical" evidence="7">
    <location>
        <begin position="33"/>
        <end position="61"/>
    </location>
</feature>
<keyword evidence="6 7" id="KW-0472">Membrane</keyword>
<dbReference type="EMBL" id="CAMGYJ010000004">
    <property type="protein sequence ID" value="CAI0407930.1"/>
    <property type="molecule type" value="Genomic_DNA"/>
</dbReference>
<evidence type="ECO:0000256" key="6">
    <source>
        <dbReference type="ARBA" id="ARBA00023136"/>
    </source>
</evidence>
<evidence type="ECO:0000256" key="7">
    <source>
        <dbReference type="SAM" id="Phobius"/>
    </source>
</evidence>
<evidence type="ECO:0000256" key="5">
    <source>
        <dbReference type="ARBA" id="ARBA00022989"/>
    </source>
</evidence>
<protein>
    <recommendedName>
        <fullName evidence="10">Major facilitator superfamily (MFS) profile domain-containing protein</fullName>
    </recommendedName>
</protein>
<evidence type="ECO:0000256" key="4">
    <source>
        <dbReference type="ARBA" id="ARBA00022692"/>
    </source>
</evidence>
<dbReference type="PANTHER" id="PTHR23500">
    <property type="entry name" value="SOLUTE CARRIER FAMILY 2, FACILITATED GLUCOSE TRANSPORTER"/>
    <property type="match status" value="1"/>
</dbReference>
<accession>A0AAV0JDE7</accession>
<evidence type="ECO:0000313" key="9">
    <source>
        <dbReference type="Proteomes" id="UP001154282"/>
    </source>
</evidence>
<keyword evidence="5 7" id="KW-1133">Transmembrane helix</keyword>
<dbReference type="PANTHER" id="PTHR23500:SF14">
    <property type="entry name" value="SUGAR TRANSPORT PROTEIN 14"/>
    <property type="match status" value="1"/>
</dbReference>
<dbReference type="InterPro" id="IPR005828">
    <property type="entry name" value="MFS_sugar_transport-like"/>
</dbReference>
<proteinExistence type="inferred from homology"/>